<evidence type="ECO:0000313" key="3">
    <source>
        <dbReference type="Proteomes" id="UP001363622"/>
    </source>
</evidence>
<organism evidence="2 3">
    <name type="scientific">Phyllosticta citriasiana</name>
    <dbReference type="NCBI Taxonomy" id="595635"/>
    <lineage>
        <taxon>Eukaryota</taxon>
        <taxon>Fungi</taxon>
        <taxon>Dikarya</taxon>
        <taxon>Ascomycota</taxon>
        <taxon>Pezizomycotina</taxon>
        <taxon>Dothideomycetes</taxon>
        <taxon>Dothideomycetes incertae sedis</taxon>
        <taxon>Botryosphaeriales</taxon>
        <taxon>Phyllostictaceae</taxon>
        <taxon>Phyllosticta</taxon>
    </lineage>
</organism>
<dbReference type="PROSITE" id="PS51257">
    <property type="entry name" value="PROKAR_LIPOPROTEIN"/>
    <property type="match status" value="1"/>
</dbReference>
<comment type="caution">
    <text evidence="2">The sequence shown here is derived from an EMBL/GenBank/DDBJ whole genome shotgun (WGS) entry which is preliminary data.</text>
</comment>
<accession>A0ABR1KTQ6</accession>
<keyword evidence="3" id="KW-1185">Reference proteome</keyword>
<dbReference type="EMBL" id="JBBPHU010000002">
    <property type="protein sequence ID" value="KAK7521552.1"/>
    <property type="molecule type" value="Genomic_DNA"/>
</dbReference>
<sequence length="82" mass="9053">MNWLGRVLLFCFGLKWNECSSVCYPFTLLACVRACLKHSSSIHPVSHADRPNRLNLDVLGGLPPLTATRLISAQTREGGREG</sequence>
<keyword evidence="1" id="KW-0732">Signal</keyword>
<evidence type="ECO:0008006" key="4">
    <source>
        <dbReference type="Google" id="ProtNLM"/>
    </source>
</evidence>
<feature type="signal peptide" evidence="1">
    <location>
        <begin position="1"/>
        <end position="19"/>
    </location>
</feature>
<evidence type="ECO:0000256" key="1">
    <source>
        <dbReference type="SAM" id="SignalP"/>
    </source>
</evidence>
<reference evidence="2 3" key="1">
    <citation type="submission" date="2024-04" db="EMBL/GenBank/DDBJ databases">
        <title>Phyllosticta paracitricarpa is synonymous to the EU quarantine fungus P. citricarpa based on phylogenomic analyses.</title>
        <authorList>
            <consortium name="Lawrence Berkeley National Laboratory"/>
            <person name="Van Ingen-Buijs V.A."/>
            <person name="Van Westerhoven A.C."/>
            <person name="Haridas S."/>
            <person name="Skiadas P."/>
            <person name="Martin F."/>
            <person name="Groenewald J.Z."/>
            <person name="Crous P.W."/>
            <person name="Seidl M.F."/>
        </authorList>
    </citation>
    <scope>NUCLEOTIDE SEQUENCE [LARGE SCALE GENOMIC DNA]</scope>
    <source>
        <strain evidence="2 3">CBS 123371</strain>
    </source>
</reference>
<name>A0ABR1KTQ6_9PEZI</name>
<gene>
    <name evidence="2" type="ORF">IWZ03DRAFT_368895</name>
</gene>
<proteinExistence type="predicted"/>
<protein>
    <recommendedName>
        <fullName evidence="4">Secreted protein</fullName>
    </recommendedName>
</protein>
<dbReference type="Proteomes" id="UP001363622">
    <property type="component" value="Unassembled WGS sequence"/>
</dbReference>
<evidence type="ECO:0000313" key="2">
    <source>
        <dbReference type="EMBL" id="KAK7521552.1"/>
    </source>
</evidence>
<feature type="chain" id="PRO_5046971365" description="Secreted protein" evidence="1">
    <location>
        <begin position="20"/>
        <end position="82"/>
    </location>
</feature>